<keyword evidence="3" id="KW-1185">Reference proteome</keyword>
<feature type="domain" description="Metallo-beta-lactamase" evidence="1">
    <location>
        <begin position="53"/>
        <end position="260"/>
    </location>
</feature>
<protein>
    <recommendedName>
        <fullName evidence="1">Metallo-beta-lactamase domain-containing protein</fullName>
    </recommendedName>
</protein>
<dbReference type="PANTHER" id="PTHR42951">
    <property type="entry name" value="METALLO-BETA-LACTAMASE DOMAIN-CONTAINING"/>
    <property type="match status" value="1"/>
</dbReference>
<gene>
    <name evidence="2" type="ORF">SVIO_098860</name>
</gene>
<dbReference type="InterPro" id="IPR036866">
    <property type="entry name" value="RibonucZ/Hydroxyglut_hydro"/>
</dbReference>
<evidence type="ECO:0000313" key="2">
    <source>
        <dbReference type="EMBL" id="GDY59263.1"/>
    </source>
</evidence>
<reference evidence="2 3" key="1">
    <citation type="journal article" date="2020" name="Int. J. Syst. Evol. Microbiol.">
        <title>Reclassification of Streptomyces castelarensis and Streptomyces sporoclivatus as later heterotypic synonyms of Streptomyces antimycoticus.</title>
        <authorList>
            <person name="Komaki H."/>
            <person name="Tamura T."/>
        </authorList>
    </citation>
    <scope>NUCLEOTIDE SEQUENCE [LARGE SCALE GENOMIC DNA]</scope>
    <source>
        <strain evidence="2 3">NBRC 13459</strain>
    </source>
</reference>
<dbReference type="SUPFAM" id="SSF56281">
    <property type="entry name" value="Metallo-hydrolase/oxidoreductase"/>
    <property type="match status" value="1"/>
</dbReference>
<evidence type="ECO:0000259" key="1">
    <source>
        <dbReference type="SMART" id="SM00849"/>
    </source>
</evidence>
<dbReference type="InterPro" id="IPR050855">
    <property type="entry name" value="NDM-1-like"/>
</dbReference>
<dbReference type="Pfam" id="PF00753">
    <property type="entry name" value="Lactamase_B"/>
    <property type="match status" value="1"/>
</dbReference>
<dbReference type="InterPro" id="IPR001279">
    <property type="entry name" value="Metallo-B-lactamas"/>
</dbReference>
<dbReference type="Proteomes" id="UP000301309">
    <property type="component" value="Unassembled WGS sequence"/>
</dbReference>
<dbReference type="EMBL" id="BJHW01000002">
    <property type="protein sequence ID" value="GDY59263.1"/>
    <property type="molecule type" value="Genomic_DNA"/>
</dbReference>
<dbReference type="SMART" id="SM00849">
    <property type="entry name" value="Lactamase_B"/>
    <property type="match status" value="1"/>
</dbReference>
<name>A0A4D4LMG2_STRVO</name>
<dbReference type="PANTHER" id="PTHR42951:SF4">
    <property type="entry name" value="ACYL-COENZYME A THIOESTERASE MBLAC2"/>
    <property type="match status" value="1"/>
</dbReference>
<dbReference type="CDD" id="cd16282">
    <property type="entry name" value="metallo-hydrolase-like_MBL-fold"/>
    <property type="match status" value="1"/>
</dbReference>
<dbReference type="Gene3D" id="3.60.15.10">
    <property type="entry name" value="Ribonuclease Z/Hydroxyacylglutathione hydrolase-like"/>
    <property type="match status" value="1"/>
</dbReference>
<sequence>MVGRPGNRAGRAGHLPRARGSGIVCVHDLAIPPPHRGRRCAHLVPHPSAGWGLANCGLIVSPDGHAAWIDSPYDRRMAGEFLEHSRALLPDGGRIERVIVTHANGDHLWGAEVVPDAEIVATREALGHIEYEPSPQQLHGLVHGSDPATPLGWYLQRHFGRFDWSATEVVEPTLTFVGELDLRVGQVPVRLFSLESAHTAGDLVAYLPRQKVAFTGDVIFASGPQDPGDHAVHWAGPLDNVISACERVLATGAEVIVPGHGPVLDREGVRGHIGYLEHLRDRTRQLHTAGVPALEAARTLIAENAYPSLGLPERLVITVGSEYRHLNGVEEAADLVATMADLAQVAWERREGAPAASA</sequence>
<dbReference type="AlphaFoldDB" id="A0A4D4LMG2"/>
<proteinExistence type="predicted"/>
<accession>A0A4D4LMG2</accession>
<comment type="caution">
    <text evidence="2">The sequence shown here is derived from an EMBL/GenBank/DDBJ whole genome shotgun (WGS) entry which is preliminary data.</text>
</comment>
<evidence type="ECO:0000313" key="3">
    <source>
        <dbReference type="Proteomes" id="UP000301309"/>
    </source>
</evidence>
<organism evidence="2 3">
    <name type="scientific">Streptomyces violaceusniger</name>
    <dbReference type="NCBI Taxonomy" id="68280"/>
    <lineage>
        <taxon>Bacteria</taxon>
        <taxon>Bacillati</taxon>
        <taxon>Actinomycetota</taxon>
        <taxon>Actinomycetes</taxon>
        <taxon>Kitasatosporales</taxon>
        <taxon>Streptomycetaceae</taxon>
        <taxon>Streptomyces</taxon>
        <taxon>Streptomyces violaceusniger group</taxon>
    </lineage>
</organism>